<dbReference type="Gene3D" id="1.20.120.1380">
    <property type="entry name" value="Flagellar FlhF biosynthesis protein, N domain"/>
    <property type="match status" value="1"/>
</dbReference>
<sequence length="381" mass="42346">MKVKKFTAPSMPEAMKIIREELGSDAVILNSKMVQTNGFLGFFKKRNIEVIAAIDPEPSQPKEVLKEKMIEPPPVKAAEFFPKAGGPSSEELAAEIRELKRLMQQSSSGGSLRAQSSLPLPLKKVQEELAGQEVEPSIIEELMEKLLVKWYKSDLEPDFNKINSWLRELLTAKLETAQYGGIAFDHKIINFVGPTGVGKTTTLAKIAAECVIKQKKKTAFITTDTYRIAAIDQLKTYADILDVPMEVCYTEEDFKAAVDTFKDFEVILIDTAGRNFRNPKYVQELKSLLEAESSQTYLVLSLTSKQRDMEETIKQFSVVDINRFIFTKADETSTFGPLLNIIDKTGKGAAYLTTGQNVPDDLVPAGPKTIAGAIMGESKYE</sequence>
<feature type="domain" description="SRP54-type proteins GTP-binding" evidence="15">
    <location>
        <begin position="186"/>
        <end position="376"/>
    </location>
</feature>
<evidence type="ECO:0000256" key="7">
    <source>
        <dbReference type="ARBA" id="ARBA00022795"/>
    </source>
</evidence>
<keyword evidence="8" id="KW-0653">Protein transport</keyword>
<evidence type="ECO:0000256" key="9">
    <source>
        <dbReference type="ARBA" id="ARBA00023134"/>
    </source>
</evidence>
<comment type="function">
    <text evidence="12">Necessary for flagellar biosynthesis. May be involved in translocation of the flagellum.</text>
</comment>
<dbReference type="SUPFAM" id="SSF52540">
    <property type="entry name" value="P-loop containing nucleoside triphosphate hydrolases"/>
    <property type="match status" value="1"/>
</dbReference>
<dbReference type="HOGENOM" id="CLU_009301_11_4_9"/>
<keyword evidence="16" id="KW-0282">Flagellum</keyword>
<dbReference type="GO" id="GO:0015031">
    <property type="term" value="P:protein transport"/>
    <property type="evidence" value="ECO:0007669"/>
    <property type="project" value="UniProtKB-KW"/>
</dbReference>
<evidence type="ECO:0000256" key="2">
    <source>
        <dbReference type="ARBA" id="ARBA00008531"/>
    </source>
</evidence>
<keyword evidence="7" id="KW-1005">Bacterial flagellum biogenesis</keyword>
<keyword evidence="10" id="KW-0472">Membrane</keyword>
<dbReference type="InterPro" id="IPR047040">
    <property type="entry name" value="FlhF__GTPase_dom"/>
</dbReference>
<dbReference type="GO" id="GO:0005047">
    <property type="term" value="F:signal recognition particle binding"/>
    <property type="evidence" value="ECO:0007669"/>
    <property type="project" value="TreeGrafter"/>
</dbReference>
<feature type="domain" description="AAA+ ATPase" evidence="14">
    <location>
        <begin position="185"/>
        <end position="345"/>
    </location>
</feature>
<dbReference type="SMART" id="SM00382">
    <property type="entry name" value="AAA"/>
    <property type="match status" value="1"/>
</dbReference>
<dbReference type="InterPro" id="IPR000897">
    <property type="entry name" value="SRP54_GTPase_dom"/>
</dbReference>
<dbReference type="GO" id="GO:0006614">
    <property type="term" value="P:SRP-dependent cotranslational protein targeting to membrane"/>
    <property type="evidence" value="ECO:0007669"/>
    <property type="project" value="UniProtKB-UniRule"/>
</dbReference>
<comment type="similarity">
    <text evidence="2">Belongs to the GTP-binding SRP family.</text>
</comment>
<dbReference type="InterPro" id="IPR027417">
    <property type="entry name" value="P-loop_NTPase"/>
</dbReference>
<keyword evidence="5" id="KW-1003">Cell membrane</keyword>
<proteinExistence type="inferred from homology"/>
<dbReference type="OrthoDB" id="9778554at2"/>
<dbReference type="RefSeq" id="WP_009795883.1">
    <property type="nucleotide sequence ID" value="NC_022524.1"/>
</dbReference>
<dbReference type="CDD" id="cd17873">
    <property type="entry name" value="FlhF"/>
    <property type="match status" value="1"/>
</dbReference>
<protein>
    <recommendedName>
        <fullName evidence="3 13">Flagellar biosynthesis protein FlhF</fullName>
    </recommendedName>
</protein>
<name>U5LAY6_9BACI</name>
<organism evidence="16 17">
    <name type="scientific">Bacillus infantis NRRL B-14911</name>
    <dbReference type="NCBI Taxonomy" id="1367477"/>
    <lineage>
        <taxon>Bacteria</taxon>
        <taxon>Bacillati</taxon>
        <taxon>Bacillota</taxon>
        <taxon>Bacilli</taxon>
        <taxon>Bacillales</taxon>
        <taxon>Bacillaceae</taxon>
        <taxon>Bacillus</taxon>
    </lineage>
</organism>
<keyword evidence="6" id="KW-0547">Nucleotide-binding</keyword>
<gene>
    <name evidence="16" type="ORF">N288_09800</name>
</gene>
<dbReference type="Pfam" id="PF00448">
    <property type="entry name" value="SRP54"/>
    <property type="match status" value="1"/>
</dbReference>
<comment type="subcellular location">
    <subcellularLocation>
        <location evidence="1">Cell membrane</location>
        <topology evidence="1">Peripheral membrane protein</topology>
        <orientation evidence="1">Cytoplasmic side</orientation>
    </subcellularLocation>
</comment>
<dbReference type="Gene3D" id="3.40.50.300">
    <property type="entry name" value="P-loop containing nucleotide triphosphate hydrolases"/>
    <property type="match status" value="1"/>
</dbReference>
<evidence type="ECO:0000259" key="15">
    <source>
        <dbReference type="SMART" id="SM00962"/>
    </source>
</evidence>
<keyword evidence="16" id="KW-0969">Cilium</keyword>
<keyword evidence="16" id="KW-0966">Cell projection</keyword>
<evidence type="ECO:0000313" key="17">
    <source>
        <dbReference type="Proteomes" id="UP000017805"/>
    </source>
</evidence>
<dbReference type="EMBL" id="CP006643">
    <property type="protein sequence ID" value="AGX03881.1"/>
    <property type="molecule type" value="Genomic_DNA"/>
</dbReference>
<dbReference type="GO" id="GO:0003924">
    <property type="term" value="F:GTPase activity"/>
    <property type="evidence" value="ECO:0007669"/>
    <property type="project" value="UniProtKB-UniRule"/>
</dbReference>
<keyword evidence="11" id="KW-1006">Bacterial flagellum protein export</keyword>
<reference evidence="16 17" key="1">
    <citation type="submission" date="2013-07" db="EMBL/GenBank/DDBJ databases">
        <title>Complete genome sequence of Bacillus infantis NRRL B-14911 that has potential to induce cardiac disease by antigenic mimicry.</title>
        <authorList>
            <person name="Massilamany C."/>
            <person name="Smith T.P.L."/>
            <person name="Loy J.D."/>
            <person name="Barletta R."/>
            <person name="Reddy J."/>
        </authorList>
    </citation>
    <scope>NUCLEOTIDE SEQUENCE [LARGE SCALE GENOMIC DNA]</scope>
    <source>
        <strain evidence="16 17">NRRL B-14911</strain>
    </source>
</reference>
<dbReference type="GO" id="GO:0005525">
    <property type="term" value="F:GTP binding"/>
    <property type="evidence" value="ECO:0007669"/>
    <property type="project" value="UniProtKB-UniRule"/>
</dbReference>
<dbReference type="KEGG" id="bif:N288_09800"/>
<dbReference type="PANTHER" id="PTHR43134">
    <property type="entry name" value="SIGNAL RECOGNITION PARTICLE RECEPTOR SUBUNIT ALPHA"/>
    <property type="match status" value="1"/>
</dbReference>
<evidence type="ECO:0000256" key="12">
    <source>
        <dbReference type="ARBA" id="ARBA00025337"/>
    </source>
</evidence>
<dbReference type="InterPro" id="IPR003593">
    <property type="entry name" value="AAA+_ATPase"/>
</dbReference>
<dbReference type="Proteomes" id="UP000017805">
    <property type="component" value="Chromosome"/>
</dbReference>
<evidence type="ECO:0000256" key="1">
    <source>
        <dbReference type="ARBA" id="ARBA00004413"/>
    </source>
</evidence>
<dbReference type="FunFam" id="3.40.50.300:FF:000695">
    <property type="entry name" value="Flagellar biosynthesis regulator FlhF"/>
    <property type="match status" value="1"/>
</dbReference>
<dbReference type="PATRIC" id="fig|1367477.3.peg.1901"/>
<dbReference type="PANTHER" id="PTHR43134:SF3">
    <property type="entry name" value="FLAGELLAR BIOSYNTHESIS PROTEIN FLHF"/>
    <property type="match status" value="1"/>
</dbReference>
<dbReference type="GO" id="GO:0044781">
    <property type="term" value="P:bacterial-type flagellum organization"/>
    <property type="evidence" value="ECO:0007669"/>
    <property type="project" value="UniProtKB-UniRule"/>
</dbReference>
<evidence type="ECO:0000256" key="3">
    <source>
        <dbReference type="ARBA" id="ARBA00014919"/>
    </source>
</evidence>
<keyword evidence="4" id="KW-0813">Transport</keyword>
<dbReference type="InterPro" id="IPR020006">
    <property type="entry name" value="FlhF"/>
</dbReference>
<dbReference type="STRING" id="1367477.N288_09800"/>
<dbReference type="SMART" id="SM00962">
    <property type="entry name" value="SRP54"/>
    <property type="match status" value="1"/>
</dbReference>
<evidence type="ECO:0000256" key="11">
    <source>
        <dbReference type="ARBA" id="ARBA00023225"/>
    </source>
</evidence>
<accession>U5LAY6</accession>
<evidence type="ECO:0000256" key="13">
    <source>
        <dbReference type="NCBIfam" id="TIGR03499"/>
    </source>
</evidence>
<evidence type="ECO:0000256" key="4">
    <source>
        <dbReference type="ARBA" id="ARBA00022448"/>
    </source>
</evidence>
<evidence type="ECO:0000256" key="8">
    <source>
        <dbReference type="ARBA" id="ARBA00022927"/>
    </source>
</evidence>
<keyword evidence="17" id="KW-1185">Reference proteome</keyword>
<dbReference type="GO" id="GO:0005886">
    <property type="term" value="C:plasma membrane"/>
    <property type="evidence" value="ECO:0007669"/>
    <property type="project" value="UniProtKB-SubCell"/>
</dbReference>
<keyword evidence="9" id="KW-0342">GTP-binding</keyword>
<evidence type="ECO:0000313" key="16">
    <source>
        <dbReference type="EMBL" id="AGX03881.1"/>
    </source>
</evidence>
<dbReference type="AlphaFoldDB" id="U5LAY6"/>
<evidence type="ECO:0000256" key="5">
    <source>
        <dbReference type="ARBA" id="ARBA00022475"/>
    </source>
</evidence>
<dbReference type="NCBIfam" id="TIGR03499">
    <property type="entry name" value="FlhF"/>
    <property type="match status" value="1"/>
</dbReference>
<evidence type="ECO:0000256" key="10">
    <source>
        <dbReference type="ARBA" id="ARBA00023136"/>
    </source>
</evidence>
<evidence type="ECO:0000256" key="6">
    <source>
        <dbReference type="ARBA" id="ARBA00022741"/>
    </source>
</evidence>
<evidence type="ECO:0000259" key="14">
    <source>
        <dbReference type="SMART" id="SM00382"/>
    </source>
</evidence>